<dbReference type="PRINTS" id="PR00252">
    <property type="entry name" value="NRIONCHANNEL"/>
</dbReference>
<feature type="compositionally biased region" description="Basic and acidic residues" evidence="12">
    <location>
        <begin position="446"/>
        <end position="463"/>
    </location>
</feature>
<evidence type="ECO:0000256" key="12">
    <source>
        <dbReference type="SAM" id="MobiDB-lite"/>
    </source>
</evidence>
<evidence type="ECO:0000259" key="14">
    <source>
        <dbReference type="Pfam" id="PF02932"/>
    </source>
</evidence>
<protein>
    <submittedName>
        <fullName evidence="15">Uncharacterized protein</fullName>
    </submittedName>
</protein>
<dbReference type="Gene3D" id="1.20.58.390">
    <property type="entry name" value="Neurotransmitter-gated ion-channel transmembrane domain"/>
    <property type="match status" value="1"/>
</dbReference>
<evidence type="ECO:0000256" key="8">
    <source>
        <dbReference type="ARBA" id="ARBA00023065"/>
    </source>
</evidence>
<feature type="domain" description="Neurotransmitter-gated ion-channel ligand-binding" evidence="13">
    <location>
        <begin position="71"/>
        <end position="288"/>
    </location>
</feature>
<feature type="transmembrane region" description="Helical" evidence="11">
    <location>
        <begin position="354"/>
        <end position="373"/>
    </location>
</feature>
<proteinExistence type="inferred from homology"/>
<dbReference type="Proteomes" id="UP000594262">
    <property type="component" value="Unplaced"/>
</dbReference>
<dbReference type="InterPro" id="IPR018000">
    <property type="entry name" value="Neurotransmitter_ion_chnl_CS"/>
</dbReference>
<keyword evidence="5 11" id="KW-0812">Transmembrane</keyword>
<evidence type="ECO:0000256" key="3">
    <source>
        <dbReference type="ARBA" id="ARBA00022448"/>
    </source>
</evidence>
<evidence type="ECO:0000259" key="13">
    <source>
        <dbReference type="Pfam" id="PF02931"/>
    </source>
</evidence>
<evidence type="ECO:0000256" key="9">
    <source>
        <dbReference type="ARBA" id="ARBA00023136"/>
    </source>
</evidence>
<keyword evidence="8 11" id="KW-0406">Ion transport</keyword>
<dbReference type="PRINTS" id="PR00253">
    <property type="entry name" value="GABAARECEPTR"/>
</dbReference>
<evidence type="ECO:0000256" key="1">
    <source>
        <dbReference type="ARBA" id="ARBA00004141"/>
    </source>
</evidence>
<evidence type="ECO:0000256" key="10">
    <source>
        <dbReference type="ARBA" id="ARBA00023303"/>
    </source>
</evidence>
<feature type="transmembrane region" description="Helical" evidence="11">
    <location>
        <begin position="291"/>
        <end position="314"/>
    </location>
</feature>
<dbReference type="RefSeq" id="XP_066930856.1">
    <property type="nucleotide sequence ID" value="XM_067074755.1"/>
</dbReference>
<organism evidence="15 16">
    <name type="scientific">Clytia hemisphaerica</name>
    <dbReference type="NCBI Taxonomy" id="252671"/>
    <lineage>
        <taxon>Eukaryota</taxon>
        <taxon>Metazoa</taxon>
        <taxon>Cnidaria</taxon>
        <taxon>Hydrozoa</taxon>
        <taxon>Hydroidolina</taxon>
        <taxon>Leptothecata</taxon>
        <taxon>Obeliida</taxon>
        <taxon>Clytiidae</taxon>
        <taxon>Clytia</taxon>
    </lineage>
</organism>
<keyword evidence="16" id="KW-1185">Reference proteome</keyword>
<keyword evidence="9 11" id="KW-0472">Membrane</keyword>
<feature type="region of interest" description="Disordered" evidence="12">
    <location>
        <begin position="441"/>
        <end position="469"/>
    </location>
</feature>
<dbReference type="CDD" id="cd18990">
    <property type="entry name" value="LGIC_ECD_GABAAR"/>
    <property type="match status" value="1"/>
</dbReference>
<keyword evidence="3 11" id="KW-0813">Transport</keyword>
<dbReference type="FunFam" id="2.70.170.10:FF:000045">
    <property type="entry name" value="Predicted protein"/>
    <property type="match status" value="1"/>
</dbReference>
<dbReference type="InterPro" id="IPR036734">
    <property type="entry name" value="Neur_chan_lig-bd_sf"/>
</dbReference>
<feature type="transmembrane region" description="Helical" evidence="11">
    <location>
        <begin position="320"/>
        <end position="342"/>
    </location>
</feature>
<dbReference type="Gene3D" id="2.70.170.10">
    <property type="entry name" value="Neurotransmitter-gated ion-channel ligand-binding domain"/>
    <property type="match status" value="1"/>
</dbReference>
<dbReference type="SUPFAM" id="SSF90112">
    <property type="entry name" value="Neurotransmitter-gated ion-channel transmembrane pore"/>
    <property type="match status" value="1"/>
</dbReference>
<dbReference type="GO" id="GO:0005230">
    <property type="term" value="F:extracellular ligand-gated monoatomic ion channel activity"/>
    <property type="evidence" value="ECO:0007669"/>
    <property type="project" value="InterPro"/>
</dbReference>
<feature type="compositionally biased region" description="Polar residues" evidence="12">
    <location>
        <begin position="38"/>
        <end position="52"/>
    </location>
</feature>
<feature type="domain" description="Neurotransmitter-gated ion-channel transmembrane" evidence="14">
    <location>
        <begin position="296"/>
        <end position="457"/>
    </location>
</feature>
<dbReference type="InterPro" id="IPR038050">
    <property type="entry name" value="Neuro_actylchol_rec"/>
</dbReference>
<name>A0A7M5UK59_9CNID</name>
<comment type="subcellular location">
    <subcellularLocation>
        <location evidence="2">Cell membrane</location>
    </subcellularLocation>
    <subcellularLocation>
        <location evidence="1">Membrane</location>
        <topology evidence="1">Multi-pass membrane protein</topology>
    </subcellularLocation>
</comment>
<accession>A0A7M5UK59</accession>
<dbReference type="FunFam" id="1.20.58.390:FF:000098">
    <property type="entry name" value="Predicted protein"/>
    <property type="match status" value="1"/>
</dbReference>
<feature type="transmembrane region" description="Helical" evidence="11">
    <location>
        <begin position="479"/>
        <end position="496"/>
    </location>
</feature>
<dbReference type="SUPFAM" id="SSF63712">
    <property type="entry name" value="Nicotinic receptor ligand binding domain-like"/>
    <property type="match status" value="1"/>
</dbReference>
<sequence length="510" mass="58974">MFKNITTMAKLNGIYDCMRVLLVTLLIGQQIRTIENHPSITGGSHAQNNGQAPSAMPKPEFSSINATLLSQTFENAMKNYDKKFKPFFGEKSTNVSLEMHVLSFNRIDESGMEYGIDFYFAQFWNDPRFIDQSKNFHPQQNFINLIGKDVERIWLPDVVFINSKSSRFHDVTINNRFLTIYFDTGRIIYHSRITTTAQCRMDLRDYPFDVQTCYLAIESYGHDERTMKFDWYDQSGQNCESEGCKMIYVYDKEMSNFDVVEAMKSTNKTTYHAERFSSATAKFTFKRRSKYFVLQVYIPCILIVMVTWASFWITPSAAPARTAICVTTILTLITMLGIVNANMPKVSYIKALDLYLFVAFIFVLLSLLEYILVLNLNVNYGGINKYGVKLPFLNHLRRKKKHNPDHHDTNGYSNGRQRLLNGEETSETRFRSNVYKDNTKESTVLEMEKNNNEEKPKIEEKPKPPAGTSHAGCDVISRFLFPIGFIVFNVGYWVAYMTQQKEFKPMLGEE</sequence>
<dbReference type="Pfam" id="PF02931">
    <property type="entry name" value="Neur_chan_LBD"/>
    <property type="match status" value="1"/>
</dbReference>
<dbReference type="CDD" id="cd19049">
    <property type="entry name" value="LGIC_TM_anion"/>
    <property type="match status" value="1"/>
</dbReference>
<dbReference type="GO" id="GO:0005886">
    <property type="term" value="C:plasma membrane"/>
    <property type="evidence" value="ECO:0007669"/>
    <property type="project" value="UniProtKB-SubCell"/>
</dbReference>
<evidence type="ECO:0000256" key="5">
    <source>
        <dbReference type="ARBA" id="ARBA00022692"/>
    </source>
</evidence>
<keyword evidence="6" id="KW-0732">Signal</keyword>
<dbReference type="InterPro" id="IPR006201">
    <property type="entry name" value="Neur_channel"/>
</dbReference>
<dbReference type="AlphaFoldDB" id="A0A7M5UK59"/>
<evidence type="ECO:0000256" key="2">
    <source>
        <dbReference type="ARBA" id="ARBA00004236"/>
    </source>
</evidence>
<evidence type="ECO:0000256" key="11">
    <source>
        <dbReference type="RuleBase" id="RU000687"/>
    </source>
</evidence>
<keyword evidence="7 11" id="KW-1133">Transmembrane helix</keyword>
<reference evidence="15" key="1">
    <citation type="submission" date="2021-01" db="UniProtKB">
        <authorList>
            <consortium name="EnsemblMetazoa"/>
        </authorList>
    </citation>
    <scope>IDENTIFICATION</scope>
</reference>
<dbReference type="InterPro" id="IPR006202">
    <property type="entry name" value="Neur_chan_lig-bd"/>
</dbReference>
<evidence type="ECO:0000256" key="6">
    <source>
        <dbReference type="ARBA" id="ARBA00022729"/>
    </source>
</evidence>
<dbReference type="PROSITE" id="PS00236">
    <property type="entry name" value="NEUROTR_ION_CHANNEL"/>
    <property type="match status" value="1"/>
</dbReference>
<evidence type="ECO:0000313" key="15">
    <source>
        <dbReference type="EnsemblMetazoa" id="CLYHEMP011318.1"/>
    </source>
</evidence>
<dbReference type="GO" id="GO:0004888">
    <property type="term" value="F:transmembrane signaling receptor activity"/>
    <property type="evidence" value="ECO:0007669"/>
    <property type="project" value="InterPro"/>
</dbReference>
<dbReference type="PANTHER" id="PTHR18945">
    <property type="entry name" value="NEUROTRANSMITTER GATED ION CHANNEL"/>
    <property type="match status" value="1"/>
</dbReference>
<feature type="region of interest" description="Disordered" evidence="12">
    <location>
        <begin position="38"/>
        <end position="58"/>
    </location>
</feature>
<dbReference type="Pfam" id="PF02932">
    <property type="entry name" value="Neur_chan_memb"/>
    <property type="match status" value="1"/>
</dbReference>
<dbReference type="OrthoDB" id="8890589at2759"/>
<comment type="similarity">
    <text evidence="11">Belongs to the ligand-gated ion channel (TC 1.A.9) family.</text>
</comment>
<dbReference type="InterPro" id="IPR006029">
    <property type="entry name" value="Neurotrans-gated_channel_TM"/>
</dbReference>
<evidence type="ECO:0000256" key="4">
    <source>
        <dbReference type="ARBA" id="ARBA00022475"/>
    </source>
</evidence>
<evidence type="ECO:0000313" key="16">
    <source>
        <dbReference type="Proteomes" id="UP000594262"/>
    </source>
</evidence>
<keyword evidence="10 11" id="KW-0407">Ion channel</keyword>
<keyword evidence="4" id="KW-1003">Cell membrane</keyword>
<dbReference type="InterPro" id="IPR006028">
    <property type="entry name" value="GABAA/Glycine_rcpt"/>
</dbReference>
<dbReference type="GeneID" id="136818420"/>
<dbReference type="InterPro" id="IPR036719">
    <property type="entry name" value="Neuro-gated_channel_TM_sf"/>
</dbReference>
<dbReference type="NCBIfam" id="TIGR00860">
    <property type="entry name" value="LIC"/>
    <property type="match status" value="1"/>
</dbReference>
<dbReference type="EnsemblMetazoa" id="CLYHEMT011318.1">
    <property type="protein sequence ID" value="CLYHEMP011318.1"/>
    <property type="gene ID" value="CLYHEMG011318"/>
</dbReference>
<evidence type="ECO:0000256" key="7">
    <source>
        <dbReference type="ARBA" id="ARBA00022989"/>
    </source>
</evidence>